<protein>
    <submittedName>
        <fullName evidence="1">EscE/YscE/SsaE family type III secretion system needle protein co-chaperone</fullName>
    </submittedName>
</protein>
<dbReference type="Pfam" id="PF08988">
    <property type="entry name" value="T3SS_needle_E"/>
    <property type="match status" value="1"/>
</dbReference>
<organism evidence="1 2">
    <name type="scientific">Pandoraea anhela</name>
    <dbReference type="NCBI Taxonomy" id="2508295"/>
    <lineage>
        <taxon>Bacteria</taxon>
        <taxon>Pseudomonadati</taxon>
        <taxon>Pseudomonadota</taxon>
        <taxon>Betaproteobacteria</taxon>
        <taxon>Burkholderiales</taxon>
        <taxon>Burkholderiaceae</taxon>
        <taxon>Pandoraea</taxon>
    </lineage>
</organism>
<reference evidence="1 2" key="1">
    <citation type="submission" date="2019-08" db="EMBL/GenBank/DDBJ databases">
        <authorList>
            <person name="Peeters C."/>
        </authorList>
    </citation>
    <scope>NUCLEOTIDE SEQUENCE [LARGE SCALE GENOMIC DNA]</scope>
    <source>
        <strain evidence="1 2">LMG 31108</strain>
    </source>
</reference>
<accession>A0A5E4YIF4</accession>
<dbReference type="RefSeq" id="WP_174995112.1">
    <property type="nucleotide sequence ID" value="NZ_CABPSB010000023.1"/>
</dbReference>
<name>A0A5E4YIF4_9BURK</name>
<proteinExistence type="predicted"/>
<sequence>MTIHLTRIEDALAASPHAISRDVGAQLDAASKTLDTALRAPLTPAQHAQALAQKQAVCAAGAILESITRRYSTSYGKAP</sequence>
<keyword evidence="2" id="KW-1185">Reference proteome</keyword>
<gene>
    <name evidence="1" type="ORF">PAN31108_04553</name>
</gene>
<dbReference type="InterPro" id="IPR012671">
    <property type="entry name" value="T3SS_PscE/YscE"/>
</dbReference>
<evidence type="ECO:0000313" key="2">
    <source>
        <dbReference type="Proteomes" id="UP000406256"/>
    </source>
</evidence>
<dbReference type="EMBL" id="CABPSB010000023">
    <property type="protein sequence ID" value="VVE48501.1"/>
    <property type="molecule type" value="Genomic_DNA"/>
</dbReference>
<dbReference type="Gene3D" id="1.20.5.420">
    <property type="entry name" value="Immunoglobulin FC, subunit C"/>
    <property type="match status" value="1"/>
</dbReference>
<dbReference type="AlphaFoldDB" id="A0A5E4YIF4"/>
<dbReference type="Proteomes" id="UP000406256">
    <property type="component" value="Unassembled WGS sequence"/>
</dbReference>
<evidence type="ECO:0000313" key="1">
    <source>
        <dbReference type="EMBL" id="VVE48501.1"/>
    </source>
</evidence>